<evidence type="ECO:0000256" key="1">
    <source>
        <dbReference type="ARBA" id="ARBA00023125"/>
    </source>
</evidence>
<dbReference type="Pfam" id="PF07282">
    <property type="entry name" value="Cas12f1-like_TNB"/>
    <property type="match status" value="1"/>
</dbReference>
<evidence type="ECO:0000313" key="4">
    <source>
        <dbReference type="EMBL" id="MCS3918443.1"/>
    </source>
</evidence>
<protein>
    <submittedName>
        <fullName evidence="4">IS605 OrfB family transposase</fullName>
    </submittedName>
</protein>
<sequence>MPTVCLKFRFKENSKIKTLMDACASIQQQAVNFAIDNNKTATFTIIKALYPSIKSQFPNLHSQWLQSAVRSGAAVVHSFKNRKRKGKRQGTGGKGQGNTSLEKPKIKRPFVYVSKQILKVDWDGKRLTLTFPVSPYDKEPITLSFRPHHKYCRLLDDWKEGRAKMREPTLTFNSISIPIKFPEFEPYKPKTVIAVDSNELNLTVYVGARDMGQGTFKGCLREIDTSYAARISRDHERRVRKGAKGKQNPKAKRKVASKHGRIRKEKVKNFWHHIALMLIAWAMANKAAIVLEDLKGMKGRITSKHKSRRMRQRLLNFWSVMTFHKILAQKAGFYGVPLVFVPPENTSRTCPICGRVNERLRGHVFECPCGLKKGRHEVGAINIACRGLEFLGFVMPRQGLVGDPCRLSSDFGLKAQGHDRNTQATA</sequence>
<dbReference type="NCBIfam" id="TIGR01766">
    <property type="entry name" value="IS200/IS605 family accessory protein TnpB-like domain"/>
    <property type="match status" value="1"/>
</dbReference>
<gene>
    <name evidence="4" type="ORF">M2350_000840</name>
</gene>
<comment type="caution">
    <text evidence="4">The sequence shown here is derived from an EMBL/GenBank/DDBJ whole genome shotgun (WGS) entry which is preliminary data.</text>
</comment>
<evidence type="ECO:0000313" key="5">
    <source>
        <dbReference type="Proteomes" id="UP001204798"/>
    </source>
</evidence>
<dbReference type="Proteomes" id="UP001204798">
    <property type="component" value="Unassembled WGS sequence"/>
</dbReference>
<feature type="region of interest" description="Disordered" evidence="2">
    <location>
        <begin position="79"/>
        <end position="102"/>
    </location>
</feature>
<accession>A0ABT2EKG8</accession>
<name>A0ABT2EKG8_9BACT</name>
<feature type="compositionally biased region" description="Basic residues" evidence="2">
    <location>
        <begin position="238"/>
        <end position="259"/>
    </location>
</feature>
<proteinExistence type="predicted"/>
<evidence type="ECO:0000256" key="2">
    <source>
        <dbReference type="SAM" id="MobiDB-lite"/>
    </source>
</evidence>
<feature type="domain" description="Cas12f1-like TNB" evidence="3">
    <location>
        <begin position="322"/>
        <end position="383"/>
    </location>
</feature>
<organism evidence="4 5">
    <name type="scientific">Candidatus Fervidibacter sacchari</name>
    <dbReference type="NCBI Taxonomy" id="1448929"/>
    <lineage>
        <taxon>Bacteria</taxon>
        <taxon>Candidatus Fervidibacterota</taxon>
        <taxon>Candidatus Fervidibacter</taxon>
    </lineage>
</organism>
<evidence type="ECO:0000259" key="3">
    <source>
        <dbReference type="Pfam" id="PF07282"/>
    </source>
</evidence>
<keyword evidence="1" id="KW-0238">DNA-binding</keyword>
<dbReference type="RefSeq" id="WP_259094228.1">
    <property type="nucleotide sequence ID" value="NZ_CP130454.1"/>
</dbReference>
<dbReference type="EMBL" id="JANUCP010000001">
    <property type="protein sequence ID" value="MCS3918443.1"/>
    <property type="molecule type" value="Genomic_DNA"/>
</dbReference>
<feature type="compositionally biased region" description="Basic residues" evidence="2">
    <location>
        <begin position="79"/>
        <end position="88"/>
    </location>
</feature>
<reference evidence="4 5" key="1">
    <citation type="submission" date="2022-08" db="EMBL/GenBank/DDBJ databases">
        <title>Bacterial and archaeal communities from various locations to study Microbial Dark Matter (Phase II).</title>
        <authorList>
            <person name="Stepanauskas R."/>
        </authorList>
    </citation>
    <scope>NUCLEOTIDE SEQUENCE [LARGE SCALE GENOMIC DNA]</scope>
    <source>
        <strain evidence="4 5">PD1</strain>
    </source>
</reference>
<dbReference type="InterPro" id="IPR010095">
    <property type="entry name" value="Cas12f1-like_TNB"/>
</dbReference>
<feature type="region of interest" description="Disordered" evidence="2">
    <location>
        <begin position="234"/>
        <end position="259"/>
    </location>
</feature>
<keyword evidence="5" id="KW-1185">Reference proteome</keyword>
<dbReference type="NCBIfam" id="NF040570">
    <property type="entry name" value="guided_TnpB"/>
    <property type="match status" value="1"/>
</dbReference>